<sequence>MSDGLEKIDDICNKIKDAVKELEQAIVEEESKQLSEEEQWRRYWRQRELDRLRRQRSLPAGHALPVLNSSHVAFSNSLRGGR</sequence>
<evidence type="ECO:0000313" key="2">
    <source>
        <dbReference type="EMBL" id="QHS98519.1"/>
    </source>
</evidence>
<organism evidence="2">
    <name type="scientific">viral metagenome</name>
    <dbReference type="NCBI Taxonomy" id="1070528"/>
    <lineage>
        <taxon>unclassified sequences</taxon>
        <taxon>metagenomes</taxon>
        <taxon>organismal metagenomes</taxon>
    </lineage>
</organism>
<name>A0A6C0C432_9ZZZZ</name>
<feature type="coiled-coil region" evidence="1">
    <location>
        <begin position="5"/>
        <end position="39"/>
    </location>
</feature>
<keyword evidence="1" id="KW-0175">Coiled coil</keyword>
<reference evidence="2" key="1">
    <citation type="journal article" date="2020" name="Nature">
        <title>Giant virus diversity and host interactions through global metagenomics.</title>
        <authorList>
            <person name="Schulz F."/>
            <person name="Roux S."/>
            <person name="Paez-Espino D."/>
            <person name="Jungbluth S."/>
            <person name="Walsh D.A."/>
            <person name="Denef V.J."/>
            <person name="McMahon K.D."/>
            <person name="Konstantinidis K.T."/>
            <person name="Eloe-Fadrosh E.A."/>
            <person name="Kyrpides N.C."/>
            <person name="Woyke T."/>
        </authorList>
    </citation>
    <scope>NUCLEOTIDE SEQUENCE</scope>
    <source>
        <strain evidence="2">GVMAG-M-3300020185-18</strain>
    </source>
</reference>
<accession>A0A6C0C432</accession>
<protein>
    <submittedName>
        <fullName evidence="2">Uncharacterized protein</fullName>
    </submittedName>
</protein>
<evidence type="ECO:0000256" key="1">
    <source>
        <dbReference type="SAM" id="Coils"/>
    </source>
</evidence>
<dbReference type="EMBL" id="MN739318">
    <property type="protein sequence ID" value="QHS98519.1"/>
    <property type="molecule type" value="Genomic_DNA"/>
</dbReference>
<proteinExistence type="predicted"/>
<dbReference type="AlphaFoldDB" id="A0A6C0C432"/>